<protein>
    <recommendedName>
        <fullName evidence="5">HTH araC/xylS-type domain-containing protein</fullName>
    </recommendedName>
</protein>
<dbReference type="PANTHER" id="PTHR46796:SF2">
    <property type="entry name" value="TRANSCRIPTIONAL REGULATORY PROTEIN"/>
    <property type="match status" value="1"/>
</dbReference>
<dbReference type="Pfam" id="PF12833">
    <property type="entry name" value="HTH_18"/>
    <property type="match status" value="1"/>
</dbReference>
<comment type="caution">
    <text evidence="6">The sequence shown here is derived from an EMBL/GenBank/DDBJ whole genome shotgun (WGS) entry which is preliminary data.</text>
</comment>
<dbReference type="PANTHER" id="PTHR46796">
    <property type="entry name" value="HTH-TYPE TRANSCRIPTIONAL ACTIVATOR RHAS-RELATED"/>
    <property type="match status" value="1"/>
</dbReference>
<proteinExistence type="predicted"/>
<evidence type="ECO:0000259" key="5">
    <source>
        <dbReference type="PROSITE" id="PS01124"/>
    </source>
</evidence>
<sequence>MARVDRLNIAHYWQDRTVPGLSLMQADFRTQEYPPHRHEALVVAVTEGGGSIISTRGVTEPTSADQALFVFNPVEPHAGWMGTSRRWLYRSLYLEEAALKEVARSLGVEDLTYFTRNAFADRDLIAGFLALHRALQAGRDTLLERELMVSTFGTLFRRHGSGEGRIQPGPRDRTRLRAATEFIQARLSETISLADLGAAVGLTQYQLISLFKRTTGLTPHAYVTQLRVDRAAAFLAQGLPIAEVAVASGFYDQSALTRHFKRCHGITPLQYAGATRSA</sequence>
<dbReference type="PROSITE" id="PS01124">
    <property type="entry name" value="HTH_ARAC_FAMILY_2"/>
    <property type="match status" value="1"/>
</dbReference>
<dbReference type="AlphaFoldDB" id="A0A0A0D5W7"/>
<dbReference type="Gene3D" id="1.10.10.60">
    <property type="entry name" value="Homeodomain-like"/>
    <property type="match status" value="1"/>
</dbReference>
<accession>A0A0A0D5W7</accession>
<dbReference type="SUPFAM" id="SSF51215">
    <property type="entry name" value="Regulatory protein AraC"/>
    <property type="match status" value="1"/>
</dbReference>
<keyword evidence="4" id="KW-0804">Transcription</keyword>
<evidence type="ECO:0000256" key="2">
    <source>
        <dbReference type="ARBA" id="ARBA00023125"/>
    </source>
</evidence>
<evidence type="ECO:0000256" key="1">
    <source>
        <dbReference type="ARBA" id="ARBA00023015"/>
    </source>
</evidence>
<dbReference type="PROSITE" id="PS00041">
    <property type="entry name" value="HTH_ARAC_FAMILY_1"/>
    <property type="match status" value="1"/>
</dbReference>
<evidence type="ECO:0000313" key="7">
    <source>
        <dbReference type="Proteomes" id="UP000029995"/>
    </source>
</evidence>
<dbReference type="SUPFAM" id="SSF46689">
    <property type="entry name" value="Homeodomain-like"/>
    <property type="match status" value="2"/>
</dbReference>
<dbReference type="OrthoDB" id="9809338at2"/>
<dbReference type="InterPro" id="IPR050204">
    <property type="entry name" value="AraC_XylS_family_regulators"/>
</dbReference>
<keyword evidence="1" id="KW-0805">Transcription regulation</keyword>
<dbReference type="GO" id="GO:0043565">
    <property type="term" value="F:sequence-specific DNA binding"/>
    <property type="evidence" value="ECO:0007669"/>
    <property type="project" value="InterPro"/>
</dbReference>
<dbReference type="InterPro" id="IPR018060">
    <property type="entry name" value="HTH_AraC"/>
</dbReference>
<dbReference type="GO" id="GO:0003700">
    <property type="term" value="F:DNA-binding transcription factor activity"/>
    <property type="evidence" value="ECO:0007669"/>
    <property type="project" value="InterPro"/>
</dbReference>
<dbReference type="InterPro" id="IPR003313">
    <property type="entry name" value="AraC-bd"/>
</dbReference>
<dbReference type="InterPro" id="IPR018062">
    <property type="entry name" value="HTH_AraC-typ_CS"/>
</dbReference>
<evidence type="ECO:0000256" key="4">
    <source>
        <dbReference type="ARBA" id="ARBA00023163"/>
    </source>
</evidence>
<dbReference type="RefSeq" id="WP_034838628.1">
    <property type="nucleotide sequence ID" value="NZ_JANX01000177.1"/>
</dbReference>
<organism evidence="6 7">
    <name type="scientific">Inquilinus limosus MP06</name>
    <dbReference type="NCBI Taxonomy" id="1398085"/>
    <lineage>
        <taxon>Bacteria</taxon>
        <taxon>Pseudomonadati</taxon>
        <taxon>Pseudomonadota</taxon>
        <taxon>Alphaproteobacteria</taxon>
        <taxon>Rhodospirillales</taxon>
        <taxon>Rhodospirillaceae</taxon>
        <taxon>Inquilinus</taxon>
    </lineage>
</organism>
<gene>
    <name evidence="6" type="ORF">P409_15465</name>
</gene>
<name>A0A0A0D5W7_9PROT</name>
<feature type="domain" description="HTH araC/xylS-type" evidence="5">
    <location>
        <begin position="177"/>
        <end position="274"/>
    </location>
</feature>
<evidence type="ECO:0000256" key="3">
    <source>
        <dbReference type="ARBA" id="ARBA00023159"/>
    </source>
</evidence>
<keyword evidence="2" id="KW-0238">DNA-binding</keyword>
<dbReference type="Proteomes" id="UP000029995">
    <property type="component" value="Unassembled WGS sequence"/>
</dbReference>
<dbReference type="InterPro" id="IPR037923">
    <property type="entry name" value="HTH-like"/>
</dbReference>
<keyword evidence="3" id="KW-0010">Activator</keyword>
<dbReference type="SMART" id="SM00342">
    <property type="entry name" value="HTH_ARAC"/>
    <property type="match status" value="1"/>
</dbReference>
<dbReference type="InterPro" id="IPR009057">
    <property type="entry name" value="Homeodomain-like_sf"/>
</dbReference>
<reference evidence="6 7" key="1">
    <citation type="submission" date="2014-01" db="EMBL/GenBank/DDBJ databases">
        <title>Genome sequence determination for a cystic fibrosis isolate, Inquilinus limosus.</title>
        <authorList>
            <person name="Pino M."/>
            <person name="Di Conza J."/>
            <person name="Gutkind G."/>
        </authorList>
    </citation>
    <scope>NUCLEOTIDE SEQUENCE [LARGE SCALE GENOMIC DNA]</scope>
    <source>
        <strain evidence="6 7">MP06</strain>
    </source>
</reference>
<dbReference type="EMBL" id="JANX01000177">
    <property type="protein sequence ID" value="KGM33494.1"/>
    <property type="molecule type" value="Genomic_DNA"/>
</dbReference>
<dbReference type="Pfam" id="PF02311">
    <property type="entry name" value="AraC_binding"/>
    <property type="match status" value="1"/>
</dbReference>
<evidence type="ECO:0000313" key="6">
    <source>
        <dbReference type="EMBL" id="KGM33494.1"/>
    </source>
</evidence>